<name>A0ABQ3B1S8_9GAMM</name>
<evidence type="ECO:0000313" key="3">
    <source>
        <dbReference type="EMBL" id="GGY71324.1"/>
    </source>
</evidence>
<feature type="compositionally biased region" description="Polar residues" evidence="1">
    <location>
        <begin position="158"/>
        <end position="175"/>
    </location>
</feature>
<protein>
    <recommendedName>
        <fullName evidence="2">Flagellar hook-length control protein-like C-terminal domain-containing protein</fullName>
    </recommendedName>
</protein>
<evidence type="ECO:0000256" key="1">
    <source>
        <dbReference type="SAM" id="MobiDB-lite"/>
    </source>
</evidence>
<reference evidence="4" key="1">
    <citation type="journal article" date="2019" name="Int. J. Syst. Evol. Microbiol.">
        <title>The Global Catalogue of Microorganisms (GCM) 10K type strain sequencing project: providing services to taxonomists for standard genome sequencing and annotation.</title>
        <authorList>
            <consortium name="The Broad Institute Genomics Platform"/>
            <consortium name="The Broad Institute Genome Sequencing Center for Infectious Disease"/>
            <person name="Wu L."/>
            <person name="Ma J."/>
        </authorList>
    </citation>
    <scope>NUCLEOTIDE SEQUENCE [LARGE SCALE GENOMIC DNA]</scope>
    <source>
        <strain evidence="4">KCTC 32239</strain>
    </source>
</reference>
<proteinExistence type="predicted"/>
<gene>
    <name evidence="3" type="ORF">GCM10011613_15030</name>
</gene>
<dbReference type="InterPro" id="IPR038610">
    <property type="entry name" value="FliK-like_C_sf"/>
</dbReference>
<dbReference type="Pfam" id="PF02120">
    <property type="entry name" value="Flg_hook"/>
    <property type="match status" value="1"/>
</dbReference>
<feature type="region of interest" description="Disordered" evidence="1">
    <location>
        <begin position="154"/>
        <end position="175"/>
    </location>
</feature>
<sequence>MDITNIPQNLIKALEQKSTEQLAVLSRVLNLVLGKTVMASVVSTAPVTAAEREELLKQTSAALTQLNQQAVGKLTPAIKNEIARLLQQQQLIQSPELKWINLVVNNRPLLTYSDRPITTGQSIPIQLQSPQKLVLLDLPGADAVDLVADSAPTKNLMPPTTSTASNTVTAPQPTNTKTAQTVTDLVKSTVAELTKAELTNKTSPTPGTEKNLTTLVKESVASNLVSPDSEQTKPLPEKILTTTPQTDAATKNLQQHKINLYNTNDLPLKLSTKTDIKHSNSETISAKAIVSEQLRNLLPHRDTPDSLLSAVLQLQKMPATARAELFPPSVEQALKSIAAKIRSPEQLAQPKVMAQTLKDSGVFFESKLNEQATKESPTANTSHKLSNTYSQDLKGSLLTLLNRTTQELSGNSKPISSEQTLRLFQNLGSTPFFHQTPGASLNLNSKHDASQVLGMFIQELMQKPVKELSNKELRSQLLVLLQQHSLHSLAKIQLQQLHSVNHELETKDTNAPSTSWQLEIPVKHHNDVQQVHLRIDREWIDEKKESEPERAATKIKQWSVTLRFDLPTLGEFCAQLAIVNTQVSATLWAAREKTFTEVREHLEGLRKQLENEGINVKYLQCMRGMPPQKPMALSYSLIDIST</sequence>
<dbReference type="EMBL" id="BMYZ01000001">
    <property type="protein sequence ID" value="GGY71324.1"/>
    <property type="molecule type" value="Genomic_DNA"/>
</dbReference>
<comment type="caution">
    <text evidence="3">The sequence shown here is derived from an EMBL/GenBank/DDBJ whole genome shotgun (WGS) entry which is preliminary data.</text>
</comment>
<dbReference type="InterPro" id="IPR021136">
    <property type="entry name" value="Flagellar_hook_control-like_C"/>
</dbReference>
<evidence type="ECO:0000259" key="2">
    <source>
        <dbReference type="Pfam" id="PF02120"/>
    </source>
</evidence>
<feature type="domain" description="Flagellar hook-length control protein-like C-terminal" evidence="2">
    <location>
        <begin position="552"/>
        <end position="628"/>
    </location>
</feature>
<organism evidence="3 4">
    <name type="scientific">Cellvibrio zantedeschiae</name>
    <dbReference type="NCBI Taxonomy" id="1237077"/>
    <lineage>
        <taxon>Bacteria</taxon>
        <taxon>Pseudomonadati</taxon>
        <taxon>Pseudomonadota</taxon>
        <taxon>Gammaproteobacteria</taxon>
        <taxon>Cellvibrionales</taxon>
        <taxon>Cellvibrionaceae</taxon>
        <taxon>Cellvibrio</taxon>
    </lineage>
</organism>
<dbReference type="RefSeq" id="WP_189417197.1">
    <property type="nucleotide sequence ID" value="NZ_BMYZ01000001.1"/>
</dbReference>
<keyword evidence="4" id="KW-1185">Reference proteome</keyword>
<dbReference type="Gene3D" id="3.30.750.140">
    <property type="match status" value="1"/>
</dbReference>
<evidence type="ECO:0000313" key="4">
    <source>
        <dbReference type="Proteomes" id="UP000619761"/>
    </source>
</evidence>
<accession>A0ABQ3B1S8</accession>
<dbReference type="Proteomes" id="UP000619761">
    <property type="component" value="Unassembled WGS sequence"/>
</dbReference>